<dbReference type="InterPro" id="IPR014729">
    <property type="entry name" value="Rossmann-like_a/b/a_fold"/>
</dbReference>
<dbReference type="SUPFAM" id="SSF56317">
    <property type="entry name" value="Carbon-nitrogen hydrolase"/>
    <property type="match status" value="1"/>
</dbReference>
<keyword evidence="11" id="KW-1185">Reference proteome</keyword>
<evidence type="ECO:0000256" key="7">
    <source>
        <dbReference type="HAMAP-Rule" id="MF_02090"/>
    </source>
</evidence>
<feature type="binding site" evidence="7">
    <location>
        <position position="213"/>
    </location>
    <ligand>
        <name>L-glutamine</name>
        <dbReference type="ChEBI" id="CHEBI:58359"/>
    </ligand>
</feature>
<comment type="function">
    <text evidence="7">Catalyzes the ATP-dependent amidation of deamido-NAD to form NAD. Uses L-glutamine as a nitrogen source.</text>
</comment>
<keyword evidence="6 7" id="KW-0520">NAD</keyword>
<dbReference type="InterPro" id="IPR022310">
    <property type="entry name" value="NAD/GMP_synthase"/>
</dbReference>
<protein>
    <recommendedName>
        <fullName evidence="7 8">Glutamine-dependent NAD(+) synthetase</fullName>
        <ecNumber evidence="7 8">6.3.5.1</ecNumber>
    </recommendedName>
    <alternativeName>
        <fullName evidence="7 8">NAD(+) synthase [glutamine-hydrolyzing]</fullName>
    </alternativeName>
</protein>
<comment type="catalytic activity">
    <reaction evidence="7 8">
        <text>deamido-NAD(+) + L-glutamine + ATP + H2O = L-glutamate + AMP + diphosphate + NAD(+) + H(+)</text>
        <dbReference type="Rhea" id="RHEA:24384"/>
        <dbReference type="ChEBI" id="CHEBI:15377"/>
        <dbReference type="ChEBI" id="CHEBI:15378"/>
        <dbReference type="ChEBI" id="CHEBI:29985"/>
        <dbReference type="ChEBI" id="CHEBI:30616"/>
        <dbReference type="ChEBI" id="CHEBI:33019"/>
        <dbReference type="ChEBI" id="CHEBI:57540"/>
        <dbReference type="ChEBI" id="CHEBI:58359"/>
        <dbReference type="ChEBI" id="CHEBI:58437"/>
        <dbReference type="ChEBI" id="CHEBI:456215"/>
        <dbReference type="EC" id="6.3.5.1"/>
    </reaction>
</comment>
<dbReference type="PROSITE" id="PS50263">
    <property type="entry name" value="CN_HYDROLASE"/>
    <property type="match status" value="1"/>
</dbReference>
<dbReference type="InterPro" id="IPR003010">
    <property type="entry name" value="C-N_Hydrolase"/>
</dbReference>
<feature type="binding site" evidence="7">
    <location>
        <position position="650"/>
    </location>
    <ligand>
        <name>deamido-NAD(+)</name>
        <dbReference type="ChEBI" id="CHEBI:58437"/>
        <note>ligand shared between two neighboring subunits</note>
    </ligand>
</feature>
<proteinExistence type="inferred from homology"/>
<dbReference type="PIRSF" id="PIRSF006630">
    <property type="entry name" value="NADS_GAT"/>
    <property type="match status" value="1"/>
</dbReference>
<evidence type="ECO:0000256" key="8">
    <source>
        <dbReference type="PIRNR" id="PIRNR006630"/>
    </source>
</evidence>
<feature type="binding site" evidence="7">
    <location>
        <begin position="383"/>
        <end position="390"/>
    </location>
    <ligand>
        <name>ATP</name>
        <dbReference type="ChEBI" id="CHEBI:30616"/>
    </ligand>
</feature>
<dbReference type="CDD" id="cd07570">
    <property type="entry name" value="GAT_Gln-NAD-synth"/>
    <property type="match status" value="1"/>
</dbReference>
<evidence type="ECO:0000256" key="1">
    <source>
        <dbReference type="ARBA" id="ARBA00005188"/>
    </source>
</evidence>
<dbReference type="Pfam" id="PF02540">
    <property type="entry name" value="NAD_synthase"/>
    <property type="match status" value="1"/>
</dbReference>
<feature type="domain" description="CN hydrolase" evidence="9">
    <location>
        <begin position="21"/>
        <end position="287"/>
    </location>
</feature>
<dbReference type="Gene3D" id="3.60.110.10">
    <property type="entry name" value="Carbon-nitrogen hydrolase"/>
    <property type="match status" value="1"/>
</dbReference>
<feature type="active site" description="For glutaminase activity" evidence="7">
    <location>
        <position position="127"/>
    </location>
</feature>
<dbReference type="Pfam" id="PF00795">
    <property type="entry name" value="CN_hydrolase"/>
    <property type="match status" value="1"/>
</dbReference>
<sequence>MISATLPLTPRTTALFQHGIFRIHAVAPQTVIADPAANAEAILNSIGNVEADLTVLPELALTGYTCGDLFGSDALLVGAAEGLMRIAESTRGRRGAVIVGLPLVVGDSLMNVAAVVCGGTVAGVVPKSFLPTYREFYEGRHFRPSGPADPATVALAGKEIPFGTDLLFRQGEAVIAIEICEDLWTPIPPSSHASVAGANVLVNLSASNETIGKAAWRRDLVKSQSGRCIAAYAYVSSGPGESTSDLVFGGHCLVAENGSLIGQSRRIGDGRSPEWVAEMSVTCDIDLQRLAHDRRVVGSFDDVADQMKQEYRTIELVKDTAKQKDAAKQAAPEKLLRYVDAHPFVPSEEDELAERCGEIFAIQSAGLIKRLSCLPTSTPLAIGISGGLDSTLALLVALKAVDAAGWPRKSIHAITMPGFGTTDHTRTSADRLIESTGVTGDCIDIRQLCLDTFHSLGHRPLGLEIDANTTVASLQRQLNQLPDDAADLTFENVQARLRTMLLMNRGFVLGTGDMSEQALGWATYNADHMSMYNVNTSIPKTLVRFLVRYAADHYFEGQLSALLHRIAETPISPELLPPASDGTIRQNTESSIGAYELHDFFLYHFVRNGFTRDKILYLASQATFDQPYDSVTIAATLEQFITRFFRNQFKRNCVPDGPKVGSVSLSPRGDWRMPSDAEGGAF</sequence>
<dbReference type="EMBL" id="CP036432">
    <property type="protein sequence ID" value="QDV85088.1"/>
    <property type="molecule type" value="Genomic_DNA"/>
</dbReference>
<name>A0ABX5XSV6_9BACT</name>
<feature type="active site" description="Nucleophile; for glutaminase activity" evidence="7">
    <location>
        <position position="180"/>
    </location>
</feature>
<dbReference type="Proteomes" id="UP000318081">
    <property type="component" value="Chromosome"/>
</dbReference>
<feature type="active site" description="Proton acceptor; for glutaminase activity" evidence="7">
    <location>
        <position position="58"/>
    </location>
</feature>
<feature type="binding site" evidence="7">
    <location>
        <position position="492"/>
    </location>
    <ligand>
        <name>deamido-NAD(+)</name>
        <dbReference type="ChEBI" id="CHEBI:58437"/>
        <note>ligand shared between two neighboring subunits</note>
    </ligand>
</feature>
<dbReference type="InterPro" id="IPR014445">
    <property type="entry name" value="Gln-dep_NAD_synthase"/>
</dbReference>
<keyword evidence="5 7" id="KW-0067">ATP-binding</keyword>
<evidence type="ECO:0000313" key="11">
    <source>
        <dbReference type="Proteomes" id="UP000318081"/>
    </source>
</evidence>
<accession>A0ABX5XSV6</accession>
<dbReference type="InterPro" id="IPR041856">
    <property type="entry name" value="NAD+_synth_C"/>
</dbReference>
<dbReference type="InterPro" id="IPR003694">
    <property type="entry name" value="NAD_synthase"/>
</dbReference>
<organism evidence="10 11">
    <name type="scientific">Stieleria magnilauensis</name>
    <dbReference type="NCBI Taxonomy" id="2527963"/>
    <lineage>
        <taxon>Bacteria</taxon>
        <taxon>Pseudomonadati</taxon>
        <taxon>Planctomycetota</taxon>
        <taxon>Planctomycetia</taxon>
        <taxon>Pirellulales</taxon>
        <taxon>Pirellulaceae</taxon>
        <taxon>Stieleria</taxon>
    </lineage>
</organism>
<feature type="binding site" evidence="7">
    <location>
        <position position="207"/>
    </location>
    <ligand>
        <name>L-glutamine</name>
        <dbReference type="ChEBI" id="CHEBI:58359"/>
    </ligand>
</feature>
<keyword evidence="4 7" id="KW-0547">Nucleotide-binding</keyword>
<dbReference type="HAMAP" id="MF_02090">
    <property type="entry name" value="NadE_glutamine_dep"/>
    <property type="match status" value="1"/>
</dbReference>
<evidence type="ECO:0000256" key="3">
    <source>
        <dbReference type="ARBA" id="ARBA00022598"/>
    </source>
</evidence>
<evidence type="ECO:0000256" key="4">
    <source>
        <dbReference type="ARBA" id="ARBA00022741"/>
    </source>
</evidence>
<dbReference type="SUPFAM" id="SSF52402">
    <property type="entry name" value="Adenine nucleotide alpha hydrolases-like"/>
    <property type="match status" value="1"/>
</dbReference>
<evidence type="ECO:0000259" key="9">
    <source>
        <dbReference type="PROSITE" id="PS50263"/>
    </source>
</evidence>
<reference evidence="10 11" key="1">
    <citation type="submission" date="2019-02" db="EMBL/GenBank/DDBJ databases">
        <title>Deep-cultivation of Planctomycetes and their phenomic and genomic characterization uncovers novel biology.</title>
        <authorList>
            <person name="Wiegand S."/>
            <person name="Jogler M."/>
            <person name="Boedeker C."/>
            <person name="Pinto D."/>
            <person name="Vollmers J."/>
            <person name="Rivas-Marin E."/>
            <person name="Kohn T."/>
            <person name="Peeters S.H."/>
            <person name="Heuer A."/>
            <person name="Rast P."/>
            <person name="Oberbeckmann S."/>
            <person name="Bunk B."/>
            <person name="Jeske O."/>
            <person name="Meyerdierks A."/>
            <person name="Storesund J.E."/>
            <person name="Kallscheuer N."/>
            <person name="Luecker S."/>
            <person name="Lage O.M."/>
            <person name="Pohl T."/>
            <person name="Merkel B.J."/>
            <person name="Hornburger P."/>
            <person name="Mueller R.-W."/>
            <person name="Bruemmer F."/>
            <person name="Labrenz M."/>
            <person name="Spormann A.M."/>
            <person name="Op den Camp H."/>
            <person name="Overmann J."/>
            <person name="Amann R."/>
            <person name="Jetten M.S.M."/>
            <person name="Mascher T."/>
            <person name="Medema M.H."/>
            <person name="Devos D.P."/>
            <person name="Kaster A.-K."/>
            <person name="Ovreas L."/>
            <person name="Rohde M."/>
            <person name="Galperin M.Y."/>
            <person name="Jogler C."/>
        </authorList>
    </citation>
    <scope>NUCLEOTIDE SEQUENCE [LARGE SCALE GENOMIC DNA]</scope>
    <source>
        <strain evidence="10 11">TBK1r</strain>
    </source>
</reference>
<dbReference type="Gene3D" id="1.10.10.1140">
    <property type="entry name" value="Glutamine-dependent NAD+ synthetase, C-terminal domain"/>
    <property type="match status" value="1"/>
</dbReference>
<dbReference type="PANTHER" id="PTHR23090:SF9">
    <property type="entry name" value="GLUTAMINE-DEPENDENT NAD(+) SYNTHETASE"/>
    <property type="match status" value="1"/>
</dbReference>
<feature type="binding site" evidence="7">
    <location>
        <begin position="521"/>
        <end position="524"/>
    </location>
    <ligand>
        <name>deamido-NAD(+)</name>
        <dbReference type="ChEBI" id="CHEBI:58437"/>
        <note>ligand shared between two neighboring subunits</note>
    </ligand>
</feature>
<comment type="pathway">
    <text evidence="1 7 8">Cofactor biosynthesis; NAD(+) biosynthesis; NAD(+) from deamido-NAD(+) (L-Gln route): step 1/1.</text>
</comment>
<feature type="binding site" evidence="7">
    <location>
        <position position="133"/>
    </location>
    <ligand>
        <name>L-glutamine</name>
        <dbReference type="ChEBI" id="CHEBI:58359"/>
    </ligand>
</feature>
<comment type="similarity">
    <text evidence="2 7 8">In the C-terminal section; belongs to the NAD synthetase family.</text>
</comment>
<dbReference type="NCBIfam" id="NF002730">
    <property type="entry name" value="PRK02628.1"/>
    <property type="match status" value="1"/>
</dbReference>
<gene>
    <name evidence="7 10" type="primary">nadE</name>
    <name evidence="10" type="ORF">TBK1r_40420</name>
</gene>
<evidence type="ECO:0000256" key="5">
    <source>
        <dbReference type="ARBA" id="ARBA00022840"/>
    </source>
</evidence>
<feature type="binding site" evidence="7">
    <location>
        <position position="511"/>
    </location>
    <ligand>
        <name>ATP</name>
        <dbReference type="ChEBI" id="CHEBI:30616"/>
    </ligand>
</feature>
<dbReference type="GO" id="GO:0003952">
    <property type="term" value="F:NAD+ synthase (glutamine-hydrolyzing) activity"/>
    <property type="evidence" value="ECO:0007669"/>
    <property type="project" value="UniProtKB-EC"/>
</dbReference>
<dbReference type="PANTHER" id="PTHR23090">
    <property type="entry name" value="NH 3 /GLUTAMINE-DEPENDENT NAD + SYNTHETASE"/>
    <property type="match status" value="1"/>
</dbReference>
<keyword evidence="3 7" id="KW-0436">Ligase</keyword>
<dbReference type="Gene3D" id="3.40.50.620">
    <property type="entry name" value="HUPs"/>
    <property type="match status" value="1"/>
</dbReference>
<evidence type="ECO:0000256" key="2">
    <source>
        <dbReference type="ARBA" id="ARBA00007145"/>
    </source>
</evidence>
<evidence type="ECO:0000313" key="10">
    <source>
        <dbReference type="EMBL" id="QDV85088.1"/>
    </source>
</evidence>
<evidence type="ECO:0000256" key="6">
    <source>
        <dbReference type="ARBA" id="ARBA00023027"/>
    </source>
</evidence>
<dbReference type="EC" id="6.3.5.1" evidence="7 8"/>
<dbReference type="InterPro" id="IPR036526">
    <property type="entry name" value="C-N_Hydrolase_sf"/>
</dbReference>
<dbReference type="CDD" id="cd00553">
    <property type="entry name" value="NAD_synthase"/>
    <property type="match status" value="1"/>
</dbReference>
<feature type="binding site" evidence="7">
    <location>
        <position position="516"/>
    </location>
    <ligand>
        <name>deamido-NAD(+)</name>
        <dbReference type="ChEBI" id="CHEBI:58437"/>
        <note>ligand shared between two neighboring subunits</note>
    </ligand>
</feature>